<dbReference type="PROSITE" id="PS50850">
    <property type="entry name" value="MFS"/>
    <property type="match status" value="1"/>
</dbReference>
<organism evidence="8 9">
    <name type="scientific">Pseudomonas syringae pv. coriandricola</name>
    <dbReference type="NCBI Taxonomy" id="264453"/>
    <lineage>
        <taxon>Bacteria</taxon>
        <taxon>Pseudomonadati</taxon>
        <taxon>Pseudomonadota</taxon>
        <taxon>Gammaproteobacteria</taxon>
        <taxon>Pseudomonadales</taxon>
        <taxon>Pseudomonadaceae</taxon>
        <taxon>Pseudomonas</taxon>
    </lineage>
</organism>
<gene>
    <name evidence="8" type="ORF">ALP36_05725</name>
</gene>
<keyword evidence="3 6" id="KW-0812">Transmembrane</keyword>
<sequence length="479" mass="52134">MTDHRRTNGAMNKLPPENATQAANAWRVLFLLFLANLFNFFDRTIPAIIVEPIRLEWHLSDFQLGMLGTAFTLVYAIAGLPLGRMADNGSRKKLMGCGLAVWSGLTAVNGMVGSFWAFLLVRMGVGIGEASYAPAANSLIGDLFPAHRRARAMGMFMLGLPLGLLLAFFTIGAMVKAFDSWRAPFFIAAVPGLLLAVLIFFIKEPKRGAAENVRMSQAKIDKPIRRVLSIPTFRWLVLGGLTFNFATYACNSFMVPMLQRYFLLPLQEAAVATGIIVGVTGLIGLTLGGWIADKLHQRSANGRLLFATFSMLVAALATGYALHAGRIEIGVFVGVFSLGWLFAYNFYTCVYTAIQDVVEPRLRATAMALFFAGLYLLGGGLGPVVVGLLSDHFAHSAMAVAGVEVMNESFKAIGLHDAMYLIPVALFLTLLFLYQASRCFSRDAERMTARMVAEEPVAGLAEGFAYFGPIKVGRRGAKR</sequence>
<dbReference type="AlphaFoldDB" id="A0A3M5R5N0"/>
<feature type="transmembrane region" description="Helical" evidence="6">
    <location>
        <begin position="155"/>
        <end position="175"/>
    </location>
</feature>
<evidence type="ECO:0000256" key="2">
    <source>
        <dbReference type="ARBA" id="ARBA00022448"/>
    </source>
</evidence>
<name>A0A3M5R5N0_9PSED</name>
<dbReference type="InterPro" id="IPR011701">
    <property type="entry name" value="MFS"/>
</dbReference>
<protein>
    <submittedName>
        <fullName evidence="8">Major facilitator family transporter</fullName>
    </submittedName>
</protein>
<dbReference type="InterPro" id="IPR020846">
    <property type="entry name" value="MFS_dom"/>
</dbReference>
<comment type="caution">
    <text evidence="8">The sequence shown here is derived from an EMBL/GenBank/DDBJ whole genome shotgun (WGS) entry which is preliminary data.</text>
</comment>
<dbReference type="EMBL" id="RBTT01000338">
    <property type="protein sequence ID" value="RMU04359.1"/>
    <property type="molecule type" value="Genomic_DNA"/>
</dbReference>
<dbReference type="Pfam" id="PF07690">
    <property type="entry name" value="MFS_1"/>
    <property type="match status" value="1"/>
</dbReference>
<keyword evidence="2" id="KW-0813">Transport</keyword>
<keyword evidence="4 6" id="KW-1133">Transmembrane helix</keyword>
<dbReference type="PANTHER" id="PTHR23505:SF79">
    <property type="entry name" value="PROTEIN SPINSTER"/>
    <property type="match status" value="1"/>
</dbReference>
<evidence type="ECO:0000259" key="7">
    <source>
        <dbReference type="PROSITE" id="PS50850"/>
    </source>
</evidence>
<dbReference type="InterPro" id="IPR044770">
    <property type="entry name" value="MFS_spinster-like"/>
</dbReference>
<evidence type="ECO:0000256" key="3">
    <source>
        <dbReference type="ARBA" id="ARBA00022692"/>
    </source>
</evidence>
<feature type="transmembrane region" description="Helical" evidence="6">
    <location>
        <begin position="269"/>
        <end position="292"/>
    </location>
</feature>
<dbReference type="Proteomes" id="UP000274212">
    <property type="component" value="Unassembled WGS sequence"/>
</dbReference>
<feature type="transmembrane region" description="Helical" evidence="6">
    <location>
        <begin position="100"/>
        <end position="121"/>
    </location>
</feature>
<feature type="transmembrane region" description="Helical" evidence="6">
    <location>
        <begin position="329"/>
        <end position="354"/>
    </location>
</feature>
<dbReference type="PANTHER" id="PTHR23505">
    <property type="entry name" value="SPINSTER"/>
    <property type="match status" value="1"/>
</dbReference>
<accession>A0A3M5R5N0</accession>
<feature type="transmembrane region" description="Helical" evidence="6">
    <location>
        <begin position="418"/>
        <end position="437"/>
    </location>
</feature>
<proteinExistence type="predicted"/>
<feature type="transmembrane region" description="Helical" evidence="6">
    <location>
        <begin position="62"/>
        <end position="80"/>
    </location>
</feature>
<dbReference type="SUPFAM" id="SSF103473">
    <property type="entry name" value="MFS general substrate transporter"/>
    <property type="match status" value="1"/>
</dbReference>
<evidence type="ECO:0000256" key="6">
    <source>
        <dbReference type="SAM" id="Phobius"/>
    </source>
</evidence>
<evidence type="ECO:0000256" key="1">
    <source>
        <dbReference type="ARBA" id="ARBA00004141"/>
    </source>
</evidence>
<dbReference type="GO" id="GO:0022857">
    <property type="term" value="F:transmembrane transporter activity"/>
    <property type="evidence" value="ECO:0007669"/>
    <property type="project" value="InterPro"/>
</dbReference>
<feature type="domain" description="Major facilitator superfamily (MFS) profile" evidence="7">
    <location>
        <begin position="28"/>
        <end position="441"/>
    </location>
</feature>
<feature type="transmembrane region" description="Helical" evidence="6">
    <location>
        <begin position="181"/>
        <end position="202"/>
    </location>
</feature>
<feature type="transmembrane region" description="Helical" evidence="6">
    <location>
        <begin position="366"/>
        <end position="389"/>
    </location>
</feature>
<dbReference type="InterPro" id="IPR036259">
    <property type="entry name" value="MFS_trans_sf"/>
</dbReference>
<comment type="subcellular location">
    <subcellularLocation>
        <location evidence="1">Membrane</location>
        <topology evidence="1">Multi-pass membrane protein</topology>
    </subcellularLocation>
</comment>
<reference evidence="8 9" key="1">
    <citation type="submission" date="2018-08" db="EMBL/GenBank/DDBJ databases">
        <title>Recombination of ecologically and evolutionarily significant loci maintains genetic cohesion in the Pseudomonas syringae species complex.</title>
        <authorList>
            <person name="Dillon M."/>
            <person name="Thakur S."/>
            <person name="Almeida R.N.D."/>
            <person name="Weir B.S."/>
            <person name="Guttman D.S."/>
        </authorList>
    </citation>
    <scope>NUCLEOTIDE SEQUENCE [LARGE SCALE GENOMIC DNA]</scope>
    <source>
        <strain evidence="8 9">ICMP 9829</strain>
    </source>
</reference>
<feature type="transmembrane region" description="Helical" evidence="6">
    <location>
        <begin position="304"/>
        <end position="323"/>
    </location>
</feature>
<feature type="transmembrane region" description="Helical" evidence="6">
    <location>
        <begin position="223"/>
        <end position="249"/>
    </location>
</feature>
<keyword evidence="5 6" id="KW-0472">Membrane</keyword>
<evidence type="ECO:0000313" key="8">
    <source>
        <dbReference type="EMBL" id="RMU04359.1"/>
    </source>
</evidence>
<dbReference type="CDD" id="cd17328">
    <property type="entry name" value="MFS_spinster_like"/>
    <property type="match status" value="1"/>
</dbReference>
<dbReference type="GO" id="GO:0016020">
    <property type="term" value="C:membrane"/>
    <property type="evidence" value="ECO:0007669"/>
    <property type="project" value="UniProtKB-SubCell"/>
</dbReference>
<evidence type="ECO:0000256" key="5">
    <source>
        <dbReference type="ARBA" id="ARBA00023136"/>
    </source>
</evidence>
<evidence type="ECO:0000256" key="4">
    <source>
        <dbReference type="ARBA" id="ARBA00022989"/>
    </source>
</evidence>
<dbReference type="Gene3D" id="1.20.1250.20">
    <property type="entry name" value="MFS general substrate transporter like domains"/>
    <property type="match status" value="1"/>
</dbReference>
<evidence type="ECO:0000313" key="9">
    <source>
        <dbReference type="Proteomes" id="UP000274212"/>
    </source>
</evidence>